<dbReference type="Pfam" id="PF00076">
    <property type="entry name" value="RRM_1"/>
    <property type="match status" value="1"/>
</dbReference>
<organism evidence="8 9">
    <name type="scientific">Clonorchis sinensis</name>
    <name type="common">Chinese liver fluke</name>
    <dbReference type="NCBI Taxonomy" id="79923"/>
    <lineage>
        <taxon>Eukaryota</taxon>
        <taxon>Metazoa</taxon>
        <taxon>Spiralia</taxon>
        <taxon>Lophotrochozoa</taxon>
        <taxon>Platyhelminthes</taxon>
        <taxon>Trematoda</taxon>
        <taxon>Digenea</taxon>
        <taxon>Opisthorchiida</taxon>
        <taxon>Opisthorchiata</taxon>
        <taxon>Opisthorchiidae</taxon>
        <taxon>Clonorchis</taxon>
    </lineage>
</organism>
<feature type="domain" description="RRM" evidence="7">
    <location>
        <begin position="9"/>
        <end position="93"/>
    </location>
</feature>
<keyword evidence="9" id="KW-1185">Reference proteome</keyword>
<dbReference type="GO" id="GO:0003729">
    <property type="term" value="F:mRNA binding"/>
    <property type="evidence" value="ECO:0007669"/>
    <property type="project" value="TreeGrafter"/>
</dbReference>
<feature type="region of interest" description="Disordered" evidence="6">
    <location>
        <begin position="288"/>
        <end position="374"/>
    </location>
</feature>
<comment type="caution">
    <text evidence="8">The sequence shown here is derived from an EMBL/GenBank/DDBJ whole genome shotgun (WGS) entry which is preliminary data.</text>
</comment>
<comment type="subcellular location">
    <subcellularLocation>
        <location evidence="1">Nucleus</location>
    </subcellularLocation>
</comment>
<dbReference type="EMBL" id="NIRI02000005">
    <property type="protein sequence ID" value="KAG5455054.1"/>
    <property type="molecule type" value="Genomic_DNA"/>
</dbReference>
<dbReference type="SUPFAM" id="SSF54928">
    <property type="entry name" value="RNA-binding domain, RBD"/>
    <property type="match status" value="2"/>
</dbReference>
<dbReference type="InterPro" id="IPR012677">
    <property type="entry name" value="Nucleotide-bd_a/b_plait_sf"/>
</dbReference>
<evidence type="ECO:0000259" key="7">
    <source>
        <dbReference type="PROSITE" id="PS50102"/>
    </source>
</evidence>
<dbReference type="GO" id="GO:0005730">
    <property type="term" value="C:nucleolus"/>
    <property type="evidence" value="ECO:0007669"/>
    <property type="project" value="TreeGrafter"/>
</dbReference>
<keyword evidence="4" id="KW-0539">Nucleus</keyword>
<evidence type="ECO:0000256" key="5">
    <source>
        <dbReference type="PROSITE-ProRule" id="PRU00176"/>
    </source>
</evidence>
<evidence type="ECO:0000256" key="6">
    <source>
        <dbReference type="SAM" id="MobiDB-lite"/>
    </source>
</evidence>
<feature type="domain" description="RRM" evidence="7">
    <location>
        <begin position="178"/>
        <end position="270"/>
    </location>
</feature>
<feature type="region of interest" description="Disordered" evidence="6">
    <location>
        <begin position="96"/>
        <end position="122"/>
    </location>
</feature>
<feature type="region of interest" description="Disordered" evidence="6">
    <location>
        <begin position="387"/>
        <end position="410"/>
    </location>
</feature>
<dbReference type="FunFam" id="3.30.70.330:FF:000182">
    <property type="entry name" value="RNA-binding motif protein 28"/>
    <property type="match status" value="1"/>
</dbReference>
<keyword evidence="2" id="KW-0677">Repeat</keyword>
<proteinExistence type="predicted"/>
<evidence type="ECO:0000256" key="3">
    <source>
        <dbReference type="ARBA" id="ARBA00022884"/>
    </source>
</evidence>
<dbReference type="Gene3D" id="3.30.70.330">
    <property type="match status" value="2"/>
</dbReference>
<dbReference type="PANTHER" id="PTHR48039">
    <property type="entry name" value="RNA-BINDING MOTIF PROTEIN 14B"/>
    <property type="match status" value="1"/>
</dbReference>
<dbReference type="InterPro" id="IPR051945">
    <property type="entry name" value="RRM_MRD1_RNA_proc_ribogen"/>
</dbReference>
<reference evidence="8 9" key="1">
    <citation type="journal article" date="2018" name="Biotechnol. Adv.">
        <title>Improved genomic resources and new bioinformatic workflow for the carcinogenic parasite Clonorchis sinensis: Biotechnological implications.</title>
        <authorList>
            <person name="Wang D."/>
            <person name="Korhonen P.K."/>
            <person name="Gasser R.B."/>
            <person name="Young N.D."/>
        </authorList>
    </citation>
    <scope>NUCLEOTIDE SEQUENCE [LARGE SCALE GENOMIC DNA]</scope>
    <source>
        <strain evidence="8">Cs-k2</strain>
    </source>
</reference>
<protein>
    <submittedName>
        <fullName evidence="8">RNA-binding protein 28</fullName>
    </submittedName>
</protein>
<evidence type="ECO:0000256" key="2">
    <source>
        <dbReference type="ARBA" id="ARBA00022737"/>
    </source>
</evidence>
<name>A0A8T1N090_CLOSI</name>
<dbReference type="InterPro" id="IPR000504">
    <property type="entry name" value="RRM_dom"/>
</dbReference>
<feature type="compositionally biased region" description="Basic and acidic residues" evidence="6">
    <location>
        <begin position="96"/>
        <end position="107"/>
    </location>
</feature>
<evidence type="ECO:0000313" key="9">
    <source>
        <dbReference type="Proteomes" id="UP000286415"/>
    </source>
</evidence>
<evidence type="ECO:0000256" key="4">
    <source>
        <dbReference type="ARBA" id="ARBA00023242"/>
    </source>
</evidence>
<dbReference type="Proteomes" id="UP000286415">
    <property type="component" value="Unassembled WGS sequence"/>
</dbReference>
<accession>A0A8T1N090</accession>
<sequence>MPSDTHEGRTIFVRNLSFDVDNDKLYDFFADFGALEFAKVVKDPVTSHSRGTGFVKFTRAVDAACVLADSCEPQNAARFTLDNRTMHLSMAISREEAQQLKSTDKTTAESADSNRPALSQADHLHQTGRNLHLARVGLIRPGTAAAEGLTAQDLAKREALLHEKKAKLRNPSIFISDLRLCLRNLPLTVADEDLRQICADILGDKGKKRRITECRVMRNLQPGKQQFRSLGYAFVSCSTHEDALKLLNALNNNPDVFKGQRRPIVEFSLENMLALEKKRRRAERCAAIQSKRLSGKTLAKPGDRPPPASMRSHKPNPANRSNKQVPTRILPKRFGPKNRHRKRKGNSNAKKSVKPKGRISRKQKRLKQHMQNYSTRSVPNCHATRRLHEGWDTAKLPKPRQRKSRGRGRAGTNDLPVMFFFLSSGRTDLYSSPNVQISLNAKDFMGLAESDVPISTVGIVNGDIVYVQSLELLDDIRHSMEHELFTSVDALCNRLSLANHNVLSLFALPVYLCANEKKLQCVDELADVVALTTTALRLRFVYASTPEIHITFTVYSIGNLICMAASCKEVQLARQLILSLRDYLVVSALGQQVIPTPSFLFKNLQLLSNRIKDELIEPVLVNIHA</sequence>
<dbReference type="PANTHER" id="PTHR48039:SF5">
    <property type="entry name" value="RNA-BINDING PROTEIN 28"/>
    <property type="match status" value="1"/>
</dbReference>
<dbReference type="PROSITE" id="PS50102">
    <property type="entry name" value="RRM"/>
    <property type="match status" value="2"/>
</dbReference>
<feature type="compositionally biased region" description="Basic residues" evidence="6">
    <location>
        <begin position="330"/>
        <end position="368"/>
    </location>
</feature>
<keyword evidence="3 5" id="KW-0694">RNA-binding</keyword>
<dbReference type="AlphaFoldDB" id="A0A8T1N090"/>
<gene>
    <name evidence="8" type="ORF">CSKR_109929</name>
</gene>
<evidence type="ECO:0000256" key="1">
    <source>
        <dbReference type="ARBA" id="ARBA00004123"/>
    </source>
</evidence>
<feature type="compositionally biased region" description="Polar residues" evidence="6">
    <location>
        <begin position="108"/>
        <end position="117"/>
    </location>
</feature>
<dbReference type="Gene3D" id="3.40.1000.30">
    <property type="match status" value="1"/>
</dbReference>
<dbReference type="InterPro" id="IPR035979">
    <property type="entry name" value="RBD_domain_sf"/>
</dbReference>
<dbReference type="SMART" id="SM00360">
    <property type="entry name" value="RRM"/>
    <property type="match status" value="2"/>
</dbReference>
<reference evidence="8 9" key="2">
    <citation type="journal article" date="2021" name="Genomics">
        <title>High-quality reference genome for Clonorchis sinensis.</title>
        <authorList>
            <person name="Young N.D."/>
            <person name="Stroehlein A.J."/>
            <person name="Kinkar L."/>
            <person name="Wang T."/>
            <person name="Sohn W.M."/>
            <person name="Chang B.C.H."/>
            <person name="Kaur P."/>
            <person name="Weisz D."/>
            <person name="Dudchenko O."/>
            <person name="Aiden E.L."/>
            <person name="Korhonen P.K."/>
            <person name="Gasser R.B."/>
        </authorList>
    </citation>
    <scope>NUCLEOTIDE SEQUENCE [LARGE SCALE GENOMIC DNA]</scope>
    <source>
        <strain evidence="8">Cs-k2</strain>
    </source>
</reference>
<feature type="non-terminal residue" evidence="8">
    <location>
        <position position="625"/>
    </location>
</feature>
<dbReference type="OrthoDB" id="3945418at2759"/>
<evidence type="ECO:0000313" key="8">
    <source>
        <dbReference type="EMBL" id="KAG5455054.1"/>
    </source>
</evidence>
<feature type="compositionally biased region" description="Basic residues" evidence="6">
    <location>
        <begin position="397"/>
        <end position="408"/>
    </location>
</feature>